<organism evidence="8 9">
    <name type="scientific">Achromobacter anxifer</name>
    <dbReference type="NCBI Taxonomy" id="1287737"/>
    <lineage>
        <taxon>Bacteria</taxon>
        <taxon>Pseudomonadati</taxon>
        <taxon>Pseudomonadota</taxon>
        <taxon>Betaproteobacteria</taxon>
        <taxon>Burkholderiales</taxon>
        <taxon>Alcaligenaceae</taxon>
        <taxon>Achromobacter</taxon>
    </lineage>
</organism>
<keyword evidence="4" id="KW-0804">Transcription</keyword>
<feature type="domain" description="HTH tetR-type" evidence="7">
    <location>
        <begin position="10"/>
        <end position="70"/>
    </location>
</feature>
<dbReference type="Proteomes" id="UP000494117">
    <property type="component" value="Unassembled WGS sequence"/>
</dbReference>
<evidence type="ECO:0000256" key="6">
    <source>
        <dbReference type="SAM" id="MobiDB-lite"/>
    </source>
</evidence>
<dbReference type="PRINTS" id="PR00455">
    <property type="entry name" value="HTHTETR"/>
</dbReference>
<dbReference type="InterPro" id="IPR039538">
    <property type="entry name" value="BetI_C"/>
</dbReference>
<dbReference type="InterPro" id="IPR036271">
    <property type="entry name" value="Tet_transcr_reg_TetR-rel_C_sf"/>
</dbReference>
<keyword evidence="3 5" id="KW-0238">DNA-binding</keyword>
<sequence length="237" mass="24756">MRKIDPIKQQERRTQILAAAADCFAEQGFHSTSTAQIGARAGMSPGNLFHYYGSKAEIIEALIASDTESARELMRRACAAPDARGALADWVAAQLALHQDSGYVRLGMEILAEAVRNPRVHALVMENEAVRKAGLMALLETVWAQRAPPQPPAEMADTLLLLLDGVYSRSVVDPAFGAAAGSRLLDQALLRCLPGTGGQGAAGLDIAGQDAAVQNAAGPGMAEQDAASQGAAAGRQA</sequence>
<evidence type="ECO:0000313" key="8">
    <source>
        <dbReference type="EMBL" id="CAB3868335.1"/>
    </source>
</evidence>
<dbReference type="InterPro" id="IPR050109">
    <property type="entry name" value="HTH-type_TetR-like_transc_reg"/>
</dbReference>
<reference evidence="8 9" key="1">
    <citation type="submission" date="2020-04" db="EMBL/GenBank/DDBJ databases">
        <authorList>
            <person name="De Canck E."/>
        </authorList>
    </citation>
    <scope>NUCLEOTIDE SEQUENCE [LARGE SCALE GENOMIC DNA]</scope>
    <source>
        <strain evidence="8 9">LMG 26858</strain>
    </source>
</reference>
<evidence type="ECO:0000256" key="4">
    <source>
        <dbReference type="ARBA" id="ARBA00023163"/>
    </source>
</evidence>
<gene>
    <name evidence="8" type="primary">betI_2</name>
    <name evidence="8" type="ORF">LMG26858_02593</name>
</gene>
<feature type="compositionally biased region" description="Low complexity" evidence="6">
    <location>
        <begin position="222"/>
        <end position="237"/>
    </location>
</feature>
<dbReference type="SUPFAM" id="SSF46689">
    <property type="entry name" value="Homeodomain-like"/>
    <property type="match status" value="1"/>
</dbReference>
<evidence type="ECO:0000259" key="7">
    <source>
        <dbReference type="PROSITE" id="PS50977"/>
    </source>
</evidence>
<protein>
    <submittedName>
        <fullName evidence="8">HTH-type transcriptional regulator BetI</fullName>
    </submittedName>
</protein>
<keyword evidence="2" id="KW-0805">Transcription regulation</keyword>
<dbReference type="Pfam" id="PF13977">
    <property type="entry name" value="TetR_C_6"/>
    <property type="match status" value="1"/>
</dbReference>
<evidence type="ECO:0000256" key="1">
    <source>
        <dbReference type="ARBA" id="ARBA00022491"/>
    </source>
</evidence>
<feature type="DNA-binding region" description="H-T-H motif" evidence="5">
    <location>
        <begin position="33"/>
        <end position="52"/>
    </location>
</feature>
<accession>A0A6S7CWV5</accession>
<feature type="region of interest" description="Disordered" evidence="6">
    <location>
        <begin position="217"/>
        <end position="237"/>
    </location>
</feature>
<evidence type="ECO:0000256" key="3">
    <source>
        <dbReference type="ARBA" id="ARBA00023125"/>
    </source>
</evidence>
<dbReference type="Pfam" id="PF00440">
    <property type="entry name" value="TetR_N"/>
    <property type="match status" value="1"/>
</dbReference>
<evidence type="ECO:0000313" key="9">
    <source>
        <dbReference type="Proteomes" id="UP000494117"/>
    </source>
</evidence>
<proteinExistence type="predicted"/>
<dbReference type="SUPFAM" id="SSF48498">
    <property type="entry name" value="Tetracyclin repressor-like, C-terminal domain"/>
    <property type="match status" value="1"/>
</dbReference>
<dbReference type="Gene3D" id="1.10.357.10">
    <property type="entry name" value="Tetracycline Repressor, domain 2"/>
    <property type="match status" value="1"/>
</dbReference>
<dbReference type="RefSeq" id="WP_254595864.1">
    <property type="nucleotide sequence ID" value="NZ_CADILG010000016.1"/>
</dbReference>
<dbReference type="AlphaFoldDB" id="A0A6S7CWV5"/>
<evidence type="ECO:0000256" key="5">
    <source>
        <dbReference type="PROSITE-ProRule" id="PRU00335"/>
    </source>
</evidence>
<name>A0A6S7CWV5_9BURK</name>
<dbReference type="EMBL" id="CADILG010000016">
    <property type="protein sequence ID" value="CAB3868335.1"/>
    <property type="molecule type" value="Genomic_DNA"/>
</dbReference>
<keyword evidence="1" id="KW-0678">Repressor</keyword>
<dbReference type="PANTHER" id="PTHR30055">
    <property type="entry name" value="HTH-TYPE TRANSCRIPTIONAL REGULATOR RUTR"/>
    <property type="match status" value="1"/>
</dbReference>
<dbReference type="PROSITE" id="PS50977">
    <property type="entry name" value="HTH_TETR_2"/>
    <property type="match status" value="1"/>
</dbReference>
<dbReference type="PANTHER" id="PTHR30055:SF234">
    <property type="entry name" value="HTH-TYPE TRANSCRIPTIONAL REGULATOR BETI"/>
    <property type="match status" value="1"/>
</dbReference>
<dbReference type="InterPro" id="IPR009057">
    <property type="entry name" value="Homeodomain-like_sf"/>
</dbReference>
<evidence type="ECO:0000256" key="2">
    <source>
        <dbReference type="ARBA" id="ARBA00023015"/>
    </source>
</evidence>
<dbReference type="GO" id="GO:0003700">
    <property type="term" value="F:DNA-binding transcription factor activity"/>
    <property type="evidence" value="ECO:0007669"/>
    <property type="project" value="TreeGrafter"/>
</dbReference>
<dbReference type="InterPro" id="IPR001647">
    <property type="entry name" value="HTH_TetR"/>
</dbReference>
<dbReference type="GO" id="GO:0000976">
    <property type="term" value="F:transcription cis-regulatory region binding"/>
    <property type="evidence" value="ECO:0007669"/>
    <property type="project" value="TreeGrafter"/>
</dbReference>
<keyword evidence="9" id="KW-1185">Reference proteome</keyword>